<dbReference type="PANTHER" id="PTHR12184:SF1">
    <property type="entry name" value="UBIQUINOL-CYTOCHROME-C REDUCTASE COMPLEX ASSEMBLY FACTOR 1"/>
    <property type="match status" value="1"/>
</dbReference>
<dbReference type="GO" id="GO:0034551">
    <property type="term" value="P:mitochondrial respiratory chain complex III assembly"/>
    <property type="evidence" value="ECO:0007669"/>
    <property type="project" value="TreeGrafter"/>
</dbReference>
<dbReference type="GO" id="GO:0005739">
    <property type="term" value="C:mitochondrion"/>
    <property type="evidence" value="ECO:0007669"/>
    <property type="project" value="TreeGrafter"/>
</dbReference>
<organism evidence="3">
    <name type="scientific">Rhipicephalus appendiculatus</name>
    <name type="common">Brown ear tick</name>
    <dbReference type="NCBI Taxonomy" id="34631"/>
    <lineage>
        <taxon>Eukaryota</taxon>
        <taxon>Metazoa</taxon>
        <taxon>Ecdysozoa</taxon>
        <taxon>Arthropoda</taxon>
        <taxon>Chelicerata</taxon>
        <taxon>Arachnida</taxon>
        <taxon>Acari</taxon>
        <taxon>Parasitiformes</taxon>
        <taxon>Ixodida</taxon>
        <taxon>Ixodoidea</taxon>
        <taxon>Ixodidae</taxon>
        <taxon>Rhipicephalinae</taxon>
        <taxon>Rhipicephalus</taxon>
        <taxon>Rhipicephalus</taxon>
    </lineage>
</organism>
<feature type="domain" description="Ubiquinol-cytochrome c chaperone" evidence="2">
    <location>
        <begin position="93"/>
        <end position="231"/>
    </location>
</feature>
<dbReference type="EMBL" id="GEDV01002556">
    <property type="protein sequence ID" value="JAP86001.1"/>
    <property type="molecule type" value="Transcribed_RNA"/>
</dbReference>
<dbReference type="PANTHER" id="PTHR12184">
    <property type="entry name" value="UBIQUINOL-CYTOCHROME C REDUCTASE COMPLEX ASSEMBLY FACTOR 1 FAMILY MEMBER"/>
    <property type="match status" value="1"/>
</dbReference>
<name>A0A131Z759_RHIAP</name>
<dbReference type="AlphaFoldDB" id="A0A131Z759"/>
<dbReference type="InterPro" id="IPR007129">
    <property type="entry name" value="Ubiqinol_cyt_c_chaperone_CPB3"/>
</dbReference>
<evidence type="ECO:0000313" key="3">
    <source>
        <dbReference type="EMBL" id="JAP86001.1"/>
    </source>
</evidence>
<comment type="similarity">
    <text evidence="1">Belongs to the CBP3 family.</text>
</comment>
<proteinExistence type="inferred from homology"/>
<sequence length="247" mass="28503">MSLRAFPSLFSRALRYTGCRSALLGAASKSIHVHAAYESPIRPAASVAVGSRWERLKESVKWQFVTQDKIRVGCVYVYESCVDKVDYRTFFSYLKLEDTFLSWFLVTELHVWMCMTRGMAELDDRRALCIQHELARNLWSDADKRIGKVGYVRSKIKRECLADLSDQFNAMLMLYDEGLQGDDKALASALWRVLLTCQGRDPVALETLVHYVRKQVHMLDKMTLDQFLAEYSISWTPLLDCESKKTY</sequence>
<accession>A0A131Z759</accession>
<dbReference type="Pfam" id="PF03981">
    <property type="entry name" value="Ubiq_cyt_C_chap"/>
    <property type="match status" value="1"/>
</dbReference>
<reference evidence="3" key="1">
    <citation type="journal article" date="2016" name="Ticks Tick Borne Dis.">
        <title>De novo assembly and annotation of the salivary gland transcriptome of Rhipicephalus appendiculatus male and female ticks during blood feeding.</title>
        <authorList>
            <person name="de Castro M.H."/>
            <person name="de Klerk D."/>
            <person name="Pienaar R."/>
            <person name="Latif A.A."/>
            <person name="Rees D.J."/>
            <person name="Mans B.J."/>
        </authorList>
    </citation>
    <scope>NUCLEOTIDE SEQUENCE</scope>
    <source>
        <tissue evidence="3">Salivary glands</tissue>
    </source>
</reference>
<dbReference type="InterPro" id="IPR021150">
    <property type="entry name" value="Ubiq_cyt_c_chap"/>
</dbReference>
<evidence type="ECO:0000259" key="2">
    <source>
        <dbReference type="Pfam" id="PF03981"/>
    </source>
</evidence>
<protein>
    <submittedName>
        <fullName evidence="3">Cytochrome b pre-mRNA-processing protein 3</fullName>
    </submittedName>
</protein>
<evidence type="ECO:0000256" key="1">
    <source>
        <dbReference type="ARBA" id="ARBA00006407"/>
    </source>
</evidence>